<dbReference type="InterPro" id="IPR036390">
    <property type="entry name" value="WH_DNA-bd_sf"/>
</dbReference>
<sequence length="377" mass="42170">MSWDPDRPFNDLPLLPPAHELETRAVLKRTIAARAALASLEQASRSLPNPAVLVNSIQLLEAQASSEIENIVTTSDELFRFAHDEETASDPATREALRYRRALFEGFALVSRRAVTARTAADVCSIIKQHDMTIRDRPGTFIGDPVTGQRAYTPPVGRSTITGLLSNWEDFIHQYGDLDPLVAMSAAHYQFEAIHPFEDGNGRTGRVMNVLILVEHGLLSLPILYLSRYIIRNKSEYYRLLLAVTAEEAWEEWLLFMLEGIRETSLWTLATIDGISALQEQVRAAMRGALSGGANADLLEALFEEPYCRIRTVMERCRVSRPTATSWLSALADRGVLIDVRAGRERLFVNRAFLRLLQQDHGPDSGSPTRGEEPVLF</sequence>
<name>A0A1X7PGL4_9MICO</name>
<evidence type="ECO:0000256" key="3">
    <source>
        <dbReference type="PIRSR" id="PIRSR640198-2"/>
    </source>
</evidence>
<feature type="binding site" evidence="3">
    <location>
        <begin position="237"/>
        <end position="238"/>
    </location>
    <ligand>
        <name>ATP</name>
        <dbReference type="ChEBI" id="CHEBI:30616"/>
    </ligand>
</feature>
<gene>
    <name evidence="5" type="ORF">SAMN06295885_3391</name>
</gene>
<feature type="binding site" evidence="1">
    <location>
        <position position="195"/>
    </location>
    <ligand>
        <name>ATP</name>
        <dbReference type="ChEBI" id="CHEBI:30616"/>
    </ligand>
</feature>
<dbReference type="Pfam" id="PF02661">
    <property type="entry name" value="Fic"/>
    <property type="match status" value="1"/>
</dbReference>
<evidence type="ECO:0000259" key="4">
    <source>
        <dbReference type="PROSITE" id="PS51459"/>
    </source>
</evidence>
<dbReference type="InterPro" id="IPR003812">
    <property type="entry name" value="Fido"/>
</dbReference>
<dbReference type="InterPro" id="IPR040198">
    <property type="entry name" value="Fido_containing"/>
</dbReference>
<keyword evidence="1" id="KW-0067">ATP-binding</keyword>
<protein>
    <submittedName>
        <fullName evidence="5">Fic family protein</fullName>
    </submittedName>
</protein>
<dbReference type="Proteomes" id="UP000193711">
    <property type="component" value="Unassembled WGS sequence"/>
</dbReference>
<dbReference type="InterPro" id="IPR036597">
    <property type="entry name" value="Fido-like_dom_sf"/>
</dbReference>
<keyword evidence="1" id="KW-0547">Nucleotide-binding</keyword>
<dbReference type="PANTHER" id="PTHR13504:SF35">
    <property type="entry name" value="PROTEIN ADENYLYLTRANSFERASE SOFIC"/>
    <property type="match status" value="1"/>
</dbReference>
<feature type="active site" evidence="2">
    <location>
        <position position="195"/>
    </location>
</feature>
<dbReference type="AlphaFoldDB" id="A0A1X7PGL4"/>
<feature type="domain" description="Fido" evidence="4">
    <location>
        <begin position="121"/>
        <end position="259"/>
    </location>
</feature>
<dbReference type="PANTHER" id="PTHR13504">
    <property type="entry name" value="FIDO DOMAIN-CONTAINING PROTEIN DDB_G0283145"/>
    <property type="match status" value="1"/>
</dbReference>
<feature type="binding site" evidence="1">
    <location>
        <position position="237"/>
    </location>
    <ligand>
        <name>ATP</name>
        <dbReference type="ChEBI" id="CHEBI:30616"/>
    </ligand>
</feature>
<dbReference type="GO" id="GO:0005524">
    <property type="term" value="F:ATP binding"/>
    <property type="evidence" value="ECO:0007669"/>
    <property type="project" value="UniProtKB-KW"/>
</dbReference>
<dbReference type="Gene3D" id="1.10.3290.10">
    <property type="entry name" value="Fido-like domain"/>
    <property type="match status" value="1"/>
</dbReference>
<feature type="binding site" evidence="3">
    <location>
        <begin position="199"/>
        <end position="206"/>
    </location>
    <ligand>
        <name>ATP</name>
        <dbReference type="ChEBI" id="CHEBI:30616"/>
    </ligand>
</feature>
<organism evidence="5 6">
    <name type="scientific">Rathayibacter oskolensis</name>
    <dbReference type="NCBI Taxonomy" id="1891671"/>
    <lineage>
        <taxon>Bacteria</taxon>
        <taxon>Bacillati</taxon>
        <taxon>Actinomycetota</taxon>
        <taxon>Actinomycetes</taxon>
        <taxon>Micrococcales</taxon>
        <taxon>Microbacteriaceae</taxon>
        <taxon>Rathayibacter</taxon>
    </lineage>
</organism>
<dbReference type="Pfam" id="PF21248">
    <property type="entry name" value="SoFic-like_C"/>
    <property type="match status" value="1"/>
</dbReference>
<dbReference type="SUPFAM" id="SSF46785">
    <property type="entry name" value="Winged helix' DNA-binding domain"/>
    <property type="match status" value="1"/>
</dbReference>
<evidence type="ECO:0000313" key="5">
    <source>
        <dbReference type="EMBL" id="SMH49675.1"/>
    </source>
</evidence>
<dbReference type="InterPro" id="IPR048770">
    <property type="entry name" value="SoFic-like_C"/>
</dbReference>
<dbReference type="RefSeq" id="WP_085477766.1">
    <property type="nucleotide sequence ID" value="NZ_FXBM01000003.1"/>
</dbReference>
<evidence type="ECO:0000313" key="6">
    <source>
        <dbReference type="Proteomes" id="UP000193711"/>
    </source>
</evidence>
<dbReference type="PIRSF" id="PIRSF038925">
    <property type="entry name" value="AMP-prot_trans"/>
    <property type="match status" value="1"/>
</dbReference>
<dbReference type="STRING" id="1891671.SAMN06295885_3391"/>
<evidence type="ECO:0000256" key="1">
    <source>
        <dbReference type="PIRSR" id="PIRSR038925-1"/>
    </source>
</evidence>
<dbReference type="Pfam" id="PF13784">
    <property type="entry name" value="Fic_N"/>
    <property type="match status" value="1"/>
</dbReference>
<proteinExistence type="predicted"/>
<dbReference type="PROSITE" id="PS51459">
    <property type="entry name" value="FIDO"/>
    <property type="match status" value="1"/>
</dbReference>
<reference evidence="6" key="1">
    <citation type="submission" date="2017-04" db="EMBL/GenBank/DDBJ databases">
        <authorList>
            <person name="Varghese N."/>
            <person name="Submissions S."/>
        </authorList>
    </citation>
    <scope>NUCLEOTIDE SEQUENCE [LARGE SCALE GENOMIC DNA]</scope>
    <source>
        <strain evidence="6">VKM Ac-2121</strain>
    </source>
</reference>
<feature type="binding site" evidence="1">
    <location>
        <begin position="200"/>
        <end position="206"/>
    </location>
    <ligand>
        <name>ATP</name>
        <dbReference type="ChEBI" id="CHEBI:30616"/>
    </ligand>
</feature>
<dbReference type="InterPro" id="IPR026287">
    <property type="entry name" value="SoFic-like"/>
</dbReference>
<dbReference type="OrthoDB" id="9813719at2"/>
<dbReference type="InterPro" id="IPR025758">
    <property type="entry name" value="Fic/DOC_N"/>
</dbReference>
<feature type="binding site" evidence="1">
    <location>
        <position position="69"/>
    </location>
    <ligand>
        <name>ATP</name>
        <dbReference type="ChEBI" id="CHEBI:30616"/>
    </ligand>
</feature>
<dbReference type="SUPFAM" id="SSF140931">
    <property type="entry name" value="Fic-like"/>
    <property type="match status" value="1"/>
</dbReference>
<keyword evidence="6" id="KW-1185">Reference proteome</keyword>
<dbReference type="EMBL" id="FXBM01000003">
    <property type="protein sequence ID" value="SMH49675.1"/>
    <property type="molecule type" value="Genomic_DNA"/>
</dbReference>
<evidence type="ECO:0000256" key="2">
    <source>
        <dbReference type="PIRSR" id="PIRSR640198-1"/>
    </source>
</evidence>
<accession>A0A1X7PGL4</accession>